<feature type="non-terminal residue" evidence="1">
    <location>
        <position position="56"/>
    </location>
</feature>
<gene>
    <name evidence="1" type="ORF">SAMN02927930_02125</name>
</gene>
<reference evidence="2" key="1">
    <citation type="submission" date="2016-10" db="EMBL/GenBank/DDBJ databases">
        <authorList>
            <person name="Varghese N."/>
            <person name="Submissions S."/>
        </authorList>
    </citation>
    <scope>NUCLEOTIDE SEQUENCE [LARGE SCALE GENOMIC DNA]</scope>
    <source>
        <strain evidence="2">CGMCC 1.10824</strain>
    </source>
</reference>
<protein>
    <submittedName>
        <fullName evidence="1">Uncharacterized protein</fullName>
    </submittedName>
</protein>
<dbReference type="AlphaFoldDB" id="A0A1G6E9G8"/>
<accession>A0A1G6E9G8</accession>
<dbReference type="EMBL" id="FMXN01000022">
    <property type="protein sequence ID" value="SDB54056.1"/>
    <property type="molecule type" value="Genomic_DNA"/>
</dbReference>
<organism evidence="1 2">
    <name type="scientific">Pseudidiomarina indica</name>
    <dbReference type="NCBI Taxonomy" id="1159017"/>
    <lineage>
        <taxon>Bacteria</taxon>
        <taxon>Pseudomonadati</taxon>
        <taxon>Pseudomonadota</taxon>
        <taxon>Gammaproteobacteria</taxon>
        <taxon>Alteromonadales</taxon>
        <taxon>Idiomarinaceae</taxon>
        <taxon>Pseudidiomarina</taxon>
    </lineage>
</organism>
<sequence>MAVIHCQTGLLRAGWFGALDIHRLTGICPSQKAGYDFVPVSFRFSTGVSALAQSID</sequence>
<dbReference type="Proteomes" id="UP000199626">
    <property type="component" value="Unassembled WGS sequence"/>
</dbReference>
<proteinExistence type="predicted"/>
<evidence type="ECO:0000313" key="1">
    <source>
        <dbReference type="EMBL" id="SDB54056.1"/>
    </source>
</evidence>
<dbReference type="STRING" id="1159017.SAMN02927930_02125"/>
<evidence type="ECO:0000313" key="2">
    <source>
        <dbReference type="Proteomes" id="UP000199626"/>
    </source>
</evidence>
<name>A0A1G6E9G8_9GAMM</name>
<keyword evidence="2" id="KW-1185">Reference proteome</keyword>